<evidence type="ECO:0000259" key="2">
    <source>
        <dbReference type="PROSITE" id="PS50033"/>
    </source>
</evidence>
<dbReference type="Pfam" id="PF09409">
    <property type="entry name" value="PUB"/>
    <property type="match status" value="1"/>
</dbReference>
<dbReference type="PROSITE" id="PS50033">
    <property type="entry name" value="UBX"/>
    <property type="match status" value="1"/>
</dbReference>
<gene>
    <name evidence="3" type="ORF">COHA_002055</name>
</gene>
<dbReference type="InterPro" id="IPR036339">
    <property type="entry name" value="PUB-like_dom_sf"/>
</dbReference>
<feature type="region of interest" description="Disordered" evidence="1">
    <location>
        <begin position="245"/>
        <end position="304"/>
    </location>
</feature>
<sequence length="469" mass="49314">MDELKSKLKGLLGGSKQAKGAFKGTGHRLGSAPPPQAGPSRPTQPPTAAADRRPRLVVPPTQQQPQPQQHLQPQAQPAPQRPAQQVPPQAQHVNPPATQPQQAPQLPSASHLQQAEPHSEAADAVSVAVAQLASDPAGPAAAEVLGRLLANITAAPGEAKFRRLRLSNPRIQSAVVDVSGGVELMLACGFEVVFEEGPAAEASGQAGGAAEAATEGFAVLPDGADLAPLRHALQLLAPLMPAPAAAAAPTGGAAGAPSSSGAGSSAAVPLSVPQQPGQPALAAAQPARQPQRQQRERVWDPPRERNTQVLLPTSVERDVPDWFFQRTGQDLRAAFMAATRRREQDQVLMTRAMRERLRAPRPAEAAFATIKVRFPEGISLQGEFAPGEPVAAVFAWVADSLSDPLHTYELVLPSRQPLEARAQSVREADLMPSVALLFRWTGQSAADMAHMPALRGDLLRAARPAAPTY</sequence>
<dbReference type="SUPFAM" id="SSF54236">
    <property type="entry name" value="Ubiquitin-like"/>
    <property type="match status" value="1"/>
</dbReference>
<dbReference type="Pfam" id="PF00789">
    <property type="entry name" value="UBX"/>
    <property type="match status" value="1"/>
</dbReference>
<dbReference type="CDD" id="cd09212">
    <property type="entry name" value="PUB"/>
    <property type="match status" value="1"/>
</dbReference>
<evidence type="ECO:0000256" key="1">
    <source>
        <dbReference type="SAM" id="MobiDB-lite"/>
    </source>
</evidence>
<reference evidence="3" key="1">
    <citation type="submission" date="2020-11" db="EMBL/GenBank/DDBJ databases">
        <title>Chlorella ohadii genome sequencing and assembly.</title>
        <authorList>
            <person name="Murik O."/>
            <person name="Treves H."/>
            <person name="Kedem I."/>
            <person name="Shotland Y."/>
            <person name="Kaplan A."/>
        </authorList>
    </citation>
    <scope>NUCLEOTIDE SEQUENCE</scope>
    <source>
        <strain evidence="3">1</strain>
    </source>
</reference>
<dbReference type="PANTHER" id="PTHR23153">
    <property type="entry name" value="UBX-RELATED"/>
    <property type="match status" value="1"/>
</dbReference>
<dbReference type="InterPro" id="IPR018997">
    <property type="entry name" value="PUB_domain"/>
</dbReference>
<feature type="compositionally biased region" description="Pro residues" evidence="1">
    <location>
        <begin position="32"/>
        <end position="45"/>
    </location>
</feature>
<feature type="domain" description="UBX" evidence="2">
    <location>
        <begin position="363"/>
        <end position="438"/>
    </location>
</feature>
<dbReference type="Gene3D" id="3.10.20.90">
    <property type="entry name" value="Phosphatidylinositol 3-kinase Catalytic Subunit, Chain A, domain 1"/>
    <property type="match status" value="1"/>
</dbReference>
<feature type="compositionally biased region" description="Basic and acidic residues" evidence="1">
    <location>
        <begin position="293"/>
        <end position="304"/>
    </location>
</feature>
<feature type="compositionally biased region" description="Low complexity" evidence="1">
    <location>
        <begin position="56"/>
        <end position="105"/>
    </location>
</feature>
<dbReference type="EMBL" id="JADXDR010000032">
    <property type="protein sequence ID" value="KAI7844257.1"/>
    <property type="molecule type" value="Genomic_DNA"/>
</dbReference>
<dbReference type="SMART" id="SM00166">
    <property type="entry name" value="UBX"/>
    <property type="match status" value="1"/>
</dbReference>
<feature type="compositionally biased region" description="Low complexity" evidence="1">
    <location>
        <begin position="245"/>
        <end position="292"/>
    </location>
</feature>
<dbReference type="GO" id="GO:0005737">
    <property type="term" value="C:cytoplasm"/>
    <property type="evidence" value="ECO:0007669"/>
    <property type="project" value="TreeGrafter"/>
</dbReference>
<dbReference type="Proteomes" id="UP001205105">
    <property type="component" value="Unassembled WGS sequence"/>
</dbReference>
<evidence type="ECO:0000313" key="3">
    <source>
        <dbReference type="EMBL" id="KAI7844257.1"/>
    </source>
</evidence>
<proteinExistence type="predicted"/>
<dbReference type="SMART" id="SM00580">
    <property type="entry name" value="PUG"/>
    <property type="match status" value="1"/>
</dbReference>
<dbReference type="Gene3D" id="1.20.58.2190">
    <property type="match status" value="1"/>
</dbReference>
<dbReference type="InterPro" id="IPR029071">
    <property type="entry name" value="Ubiquitin-like_domsf"/>
</dbReference>
<dbReference type="PANTHER" id="PTHR23153:SF38">
    <property type="entry name" value="UBX DOMAIN-CONTAINING PROTEIN 6"/>
    <property type="match status" value="1"/>
</dbReference>
<dbReference type="SUPFAM" id="SSF143503">
    <property type="entry name" value="PUG domain-like"/>
    <property type="match status" value="1"/>
</dbReference>
<keyword evidence="4" id="KW-1185">Reference proteome</keyword>
<evidence type="ECO:0000313" key="4">
    <source>
        <dbReference type="Proteomes" id="UP001205105"/>
    </source>
</evidence>
<name>A0AAD5DV67_9CHLO</name>
<feature type="region of interest" description="Disordered" evidence="1">
    <location>
        <begin position="1"/>
        <end position="122"/>
    </location>
</feature>
<organism evidence="3 4">
    <name type="scientific">Chlorella ohadii</name>
    <dbReference type="NCBI Taxonomy" id="2649997"/>
    <lineage>
        <taxon>Eukaryota</taxon>
        <taxon>Viridiplantae</taxon>
        <taxon>Chlorophyta</taxon>
        <taxon>core chlorophytes</taxon>
        <taxon>Trebouxiophyceae</taxon>
        <taxon>Chlorellales</taxon>
        <taxon>Chlorellaceae</taxon>
        <taxon>Chlorella clade</taxon>
        <taxon>Chlorella</taxon>
    </lineage>
</organism>
<accession>A0AAD5DV67</accession>
<protein>
    <recommendedName>
        <fullName evidence="2">UBX domain-containing protein</fullName>
    </recommendedName>
</protein>
<comment type="caution">
    <text evidence="3">The sequence shown here is derived from an EMBL/GenBank/DDBJ whole genome shotgun (WGS) entry which is preliminary data.</text>
</comment>
<dbReference type="AlphaFoldDB" id="A0AAD5DV67"/>
<dbReference type="InterPro" id="IPR001012">
    <property type="entry name" value="UBX_dom"/>
</dbReference>